<dbReference type="PANTHER" id="PTHR23513">
    <property type="entry name" value="INTEGRAL MEMBRANE EFFLUX PROTEIN-RELATED"/>
    <property type="match status" value="1"/>
</dbReference>
<dbReference type="EMBL" id="QPJJ01000010">
    <property type="protein sequence ID" value="RCW65900.1"/>
    <property type="molecule type" value="Genomic_DNA"/>
</dbReference>
<keyword evidence="2" id="KW-0813">Transport</keyword>
<dbReference type="RefSeq" id="WP_114353559.1">
    <property type="nucleotide sequence ID" value="NZ_QPJJ01000010.1"/>
</dbReference>
<keyword evidence="3" id="KW-1003">Cell membrane</keyword>
<dbReference type="InterPro" id="IPR036259">
    <property type="entry name" value="MFS_trans_sf"/>
</dbReference>
<reference evidence="9 10" key="1">
    <citation type="submission" date="2018-07" db="EMBL/GenBank/DDBJ databases">
        <title>Genomic Encyclopedia of Type Strains, Phase IV (KMG-IV): sequencing the most valuable type-strain genomes for metagenomic binning, comparative biology and taxonomic classification.</title>
        <authorList>
            <person name="Goeker M."/>
        </authorList>
    </citation>
    <scope>NUCLEOTIDE SEQUENCE [LARGE SCALE GENOMIC DNA]</scope>
    <source>
        <strain evidence="9 10">DSM 27696</strain>
    </source>
</reference>
<gene>
    <name evidence="9" type="ORF">DFR57_110118</name>
</gene>
<evidence type="ECO:0000256" key="1">
    <source>
        <dbReference type="ARBA" id="ARBA00004651"/>
    </source>
</evidence>
<feature type="domain" description="Major facilitator superfamily (MFS) profile" evidence="8">
    <location>
        <begin position="232"/>
        <end position="425"/>
    </location>
</feature>
<keyword evidence="10" id="KW-1185">Reference proteome</keyword>
<keyword evidence="4 7" id="KW-0812">Transmembrane</keyword>
<dbReference type="CDD" id="cd06173">
    <property type="entry name" value="MFS_MefA_like"/>
    <property type="match status" value="1"/>
</dbReference>
<feature type="transmembrane region" description="Helical" evidence="7">
    <location>
        <begin position="21"/>
        <end position="39"/>
    </location>
</feature>
<feature type="transmembrane region" description="Helical" evidence="7">
    <location>
        <begin position="354"/>
        <end position="377"/>
    </location>
</feature>
<dbReference type="PROSITE" id="PS50850">
    <property type="entry name" value="MFS"/>
    <property type="match status" value="1"/>
</dbReference>
<keyword evidence="6 7" id="KW-0472">Membrane</keyword>
<dbReference type="GO" id="GO:0005886">
    <property type="term" value="C:plasma membrane"/>
    <property type="evidence" value="ECO:0007669"/>
    <property type="project" value="UniProtKB-SubCell"/>
</dbReference>
<dbReference type="OrthoDB" id="2287060at2"/>
<feature type="transmembrane region" description="Helical" evidence="7">
    <location>
        <begin position="297"/>
        <end position="315"/>
    </location>
</feature>
<evidence type="ECO:0000256" key="3">
    <source>
        <dbReference type="ARBA" id="ARBA00022475"/>
    </source>
</evidence>
<feature type="transmembrane region" description="Helical" evidence="7">
    <location>
        <begin position="101"/>
        <end position="121"/>
    </location>
</feature>
<evidence type="ECO:0000256" key="2">
    <source>
        <dbReference type="ARBA" id="ARBA00022448"/>
    </source>
</evidence>
<evidence type="ECO:0000259" key="8">
    <source>
        <dbReference type="PROSITE" id="PS50850"/>
    </source>
</evidence>
<dbReference type="PANTHER" id="PTHR23513:SF6">
    <property type="entry name" value="MAJOR FACILITATOR SUPERFAMILY ASSOCIATED DOMAIN-CONTAINING PROTEIN"/>
    <property type="match status" value="1"/>
</dbReference>
<accession>A0A368XD76</accession>
<dbReference type="Proteomes" id="UP000252585">
    <property type="component" value="Unassembled WGS sequence"/>
</dbReference>
<sequence length="425" mass="46896">MTKLNRVLLNKNFSLLLGGRFLTNIVDSIYYITIMWMVFEMTGSSLYTGIAGALILTPEMLGFLYGPLIDKINKRNLLIFSTVMQALLLLSIPIMELSNTIHIVTLLAIVFFVALFTEFTYPAETALLPAIVEKDDLVKANSFFSIAKQGTDLAFNALAGILISVFSITAIFFMDIFLLLIVLFLFSFIKIPSKVKAQQTSDNYAECEDGKYKIKQYLNDLKEGFNTFKKPLFLKMIVPLVIINFVFSGVTIIFPALSVNLGGESWLYGLLMACFSGGMMIGSVFSNSISSKVDVGYMMGFGYLLSGVFWILMSISSSHSIILTCIFLLLSGLPIGATNVIYSTLFQILPNEDMIARITTLTFSLITLAMPIGSVLSGLVSDLFNPILILLVNGIMISLLGVNWLISGRLRNLPNVSKMDSSVLE</sequence>
<feature type="transmembrane region" description="Helical" evidence="7">
    <location>
        <begin position="321"/>
        <end position="342"/>
    </location>
</feature>
<feature type="transmembrane region" description="Helical" evidence="7">
    <location>
        <begin position="266"/>
        <end position="285"/>
    </location>
</feature>
<evidence type="ECO:0000256" key="5">
    <source>
        <dbReference type="ARBA" id="ARBA00022989"/>
    </source>
</evidence>
<dbReference type="GO" id="GO:0022857">
    <property type="term" value="F:transmembrane transporter activity"/>
    <property type="evidence" value="ECO:0007669"/>
    <property type="project" value="InterPro"/>
</dbReference>
<dbReference type="Pfam" id="PF07690">
    <property type="entry name" value="MFS_1"/>
    <property type="match status" value="1"/>
</dbReference>
<evidence type="ECO:0000313" key="9">
    <source>
        <dbReference type="EMBL" id="RCW65900.1"/>
    </source>
</evidence>
<dbReference type="InterPro" id="IPR011701">
    <property type="entry name" value="MFS"/>
</dbReference>
<feature type="transmembrane region" description="Helical" evidence="7">
    <location>
        <begin position="169"/>
        <end position="189"/>
    </location>
</feature>
<comment type="caution">
    <text evidence="9">The sequence shown here is derived from an EMBL/GenBank/DDBJ whole genome shotgun (WGS) entry which is preliminary data.</text>
</comment>
<evidence type="ECO:0000313" key="10">
    <source>
        <dbReference type="Proteomes" id="UP000252585"/>
    </source>
</evidence>
<protein>
    <submittedName>
        <fullName evidence="9">MFS transporter</fullName>
    </submittedName>
</protein>
<feature type="transmembrane region" description="Helical" evidence="7">
    <location>
        <begin position="77"/>
        <end position="95"/>
    </location>
</feature>
<keyword evidence="5 7" id="KW-1133">Transmembrane helix</keyword>
<evidence type="ECO:0000256" key="7">
    <source>
        <dbReference type="SAM" id="Phobius"/>
    </source>
</evidence>
<feature type="transmembrane region" description="Helical" evidence="7">
    <location>
        <begin position="383"/>
        <end position="406"/>
    </location>
</feature>
<dbReference type="SUPFAM" id="SSF103473">
    <property type="entry name" value="MFS general substrate transporter"/>
    <property type="match status" value="1"/>
</dbReference>
<proteinExistence type="predicted"/>
<organism evidence="9 10">
    <name type="scientific">Saliterribacillus persicus</name>
    <dbReference type="NCBI Taxonomy" id="930114"/>
    <lineage>
        <taxon>Bacteria</taxon>
        <taxon>Bacillati</taxon>
        <taxon>Bacillota</taxon>
        <taxon>Bacilli</taxon>
        <taxon>Bacillales</taxon>
        <taxon>Bacillaceae</taxon>
        <taxon>Saliterribacillus</taxon>
    </lineage>
</organism>
<comment type="subcellular location">
    <subcellularLocation>
        <location evidence="1">Cell membrane</location>
        <topology evidence="1">Multi-pass membrane protein</topology>
    </subcellularLocation>
</comment>
<dbReference type="Gene3D" id="1.20.1250.20">
    <property type="entry name" value="MFS general substrate transporter like domains"/>
    <property type="match status" value="1"/>
</dbReference>
<dbReference type="AlphaFoldDB" id="A0A368XD76"/>
<dbReference type="InterPro" id="IPR020846">
    <property type="entry name" value="MFS_dom"/>
</dbReference>
<name>A0A368XD76_9BACI</name>
<evidence type="ECO:0000256" key="4">
    <source>
        <dbReference type="ARBA" id="ARBA00022692"/>
    </source>
</evidence>
<evidence type="ECO:0000256" key="6">
    <source>
        <dbReference type="ARBA" id="ARBA00023136"/>
    </source>
</evidence>
<feature type="transmembrane region" description="Helical" evidence="7">
    <location>
        <begin position="232"/>
        <end position="254"/>
    </location>
</feature>
<feature type="transmembrane region" description="Helical" evidence="7">
    <location>
        <begin position="45"/>
        <end position="65"/>
    </location>
</feature>